<dbReference type="OrthoDB" id="7432052at2"/>
<protein>
    <submittedName>
        <fullName evidence="2">General secretion pathway protein GspL</fullName>
    </submittedName>
</protein>
<keyword evidence="1" id="KW-0812">Transmembrane</keyword>
<dbReference type="GO" id="GO:0015627">
    <property type="term" value="C:type II protein secretion system complex"/>
    <property type="evidence" value="ECO:0007669"/>
    <property type="project" value="InterPro"/>
</dbReference>
<dbReference type="Proteomes" id="UP000321249">
    <property type="component" value="Unassembled WGS sequence"/>
</dbReference>
<dbReference type="AlphaFoldDB" id="A0A5C6TUE8"/>
<accession>A0A5C6TUE8</accession>
<evidence type="ECO:0000313" key="3">
    <source>
        <dbReference type="Proteomes" id="UP000321249"/>
    </source>
</evidence>
<dbReference type="EMBL" id="VOQQ01000001">
    <property type="protein sequence ID" value="TXC63886.1"/>
    <property type="molecule type" value="Genomic_DNA"/>
</dbReference>
<dbReference type="InterPro" id="IPR043129">
    <property type="entry name" value="ATPase_NBD"/>
</dbReference>
<proteinExistence type="predicted"/>
<sequence length="349" mass="35511">MPTSPTDPGAGATLLAFIDDGGAIGAWRLIEGDAVIARGGGDLLPDDAARAVLAVPGTEVAIHWLDLADDLTLAQATAAARLMLADSSAEPLADMHVAVGRREAGKVPAALVPARTMLAWIDAAASVGIDADAIVPAPMLIAPPVAGIVRHGIDHRGPATAFAIEPELAAAILGEAPVALLAEADYEAGLPALAADPVIDLRQGAFARRRHWRLESGAGRRLVLLAAMLVLLTLAVPVAKLILTDRAAARMEAEAAALAQRPATGADSAPGFALVAPALFDAVRATPNAELGQVDYRADGSLAATVLIDSPATLDMLATRIEAAGLSVERGPVGNRNGRAAADLLVRPA</sequence>
<dbReference type="GO" id="GO:0015628">
    <property type="term" value="P:protein secretion by the type II secretion system"/>
    <property type="evidence" value="ECO:0007669"/>
    <property type="project" value="InterPro"/>
</dbReference>
<keyword evidence="1" id="KW-0472">Membrane</keyword>
<reference evidence="2 3" key="1">
    <citation type="journal article" date="2015" name="J. Microbiol.">
        <title>Sphingosinicella ginsenosidimutans sp. nov., with ginsenoside converting activity.</title>
        <authorList>
            <person name="Kim J.K."/>
            <person name="Kang M.S."/>
            <person name="Park S.C."/>
            <person name="Kim K.M."/>
            <person name="Choi K."/>
            <person name="Yoon M.H."/>
            <person name="Im W.T."/>
        </authorList>
    </citation>
    <scope>NUCLEOTIDE SEQUENCE [LARGE SCALE GENOMIC DNA]</scope>
    <source>
        <strain evidence="2 3">BS-11</strain>
    </source>
</reference>
<feature type="transmembrane region" description="Helical" evidence="1">
    <location>
        <begin position="222"/>
        <end position="243"/>
    </location>
</feature>
<dbReference type="SUPFAM" id="SSF53067">
    <property type="entry name" value="Actin-like ATPase domain"/>
    <property type="match status" value="1"/>
</dbReference>
<keyword evidence="1" id="KW-1133">Transmembrane helix</keyword>
<dbReference type="RefSeq" id="WP_147043294.1">
    <property type="nucleotide sequence ID" value="NZ_BAABIR010000004.1"/>
</dbReference>
<dbReference type="NCBIfam" id="TIGR01709">
    <property type="entry name" value="typeII_sec_gspL"/>
    <property type="match status" value="1"/>
</dbReference>
<evidence type="ECO:0000256" key="1">
    <source>
        <dbReference type="SAM" id="Phobius"/>
    </source>
</evidence>
<evidence type="ECO:0000313" key="2">
    <source>
        <dbReference type="EMBL" id="TXC63886.1"/>
    </source>
</evidence>
<comment type="caution">
    <text evidence="2">The sequence shown here is derived from an EMBL/GenBank/DDBJ whole genome shotgun (WGS) entry which is preliminary data.</text>
</comment>
<dbReference type="InterPro" id="IPR007812">
    <property type="entry name" value="T2SS_protein-GspL"/>
</dbReference>
<dbReference type="GO" id="GO:0009276">
    <property type="term" value="C:Gram-negative-bacterium-type cell wall"/>
    <property type="evidence" value="ECO:0007669"/>
    <property type="project" value="InterPro"/>
</dbReference>
<name>A0A5C6TUE8_9SPHN</name>
<dbReference type="Gene3D" id="3.30.420.380">
    <property type="match status" value="1"/>
</dbReference>
<keyword evidence="3" id="KW-1185">Reference proteome</keyword>
<gene>
    <name evidence="2" type="ORF">FRZ32_09595</name>
</gene>
<organism evidence="2 3">
    <name type="scientific">Allosphingosinicella ginsenosidimutans</name>
    <dbReference type="NCBI Taxonomy" id="1176539"/>
    <lineage>
        <taxon>Bacteria</taxon>
        <taxon>Pseudomonadati</taxon>
        <taxon>Pseudomonadota</taxon>
        <taxon>Alphaproteobacteria</taxon>
        <taxon>Sphingomonadales</taxon>
        <taxon>Sphingomonadaceae</taxon>
        <taxon>Allosphingosinicella</taxon>
    </lineage>
</organism>